<keyword evidence="9" id="KW-1185">Reference proteome</keyword>
<dbReference type="Gene3D" id="1.20.1250.20">
    <property type="entry name" value="MFS general substrate transporter like domains"/>
    <property type="match status" value="1"/>
</dbReference>
<keyword evidence="3 6" id="KW-1133">Transmembrane helix</keyword>
<feature type="transmembrane region" description="Helical" evidence="6">
    <location>
        <begin position="190"/>
        <end position="211"/>
    </location>
</feature>
<proteinExistence type="predicted"/>
<protein>
    <submittedName>
        <fullName evidence="8">MFS general substrate transporter</fullName>
    </submittedName>
</protein>
<feature type="transmembrane region" description="Helical" evidence="6">
    <location>
        <begin position="473"/>
        <end position="493"/>
    </location>
</feature>
<dbReference type="OrthoDB" id="440755at2759"/>
<dbReference type="GeneID" id="19301142"/>
<dbReference type="Proteomes" id="UP000030669">
    <property type="component" value="Unassembled WGS sequence"/>
</dbReference>
<dbReference type="PROSITE" id="PS00216">
    <property type="entry name" value="SUGAR_TRANSPORT_1"/>
    <property type="match status" value="1"/>
</dbReference>
<dbReference type="GO" id="GO:0022857">
    <property type="term" value="F:transmembrane transporter activity"/>
    <property type="evidence" value="ECO:0007669"/>
    <property type="project" value="InterPro"/>
</dbReference>
<feature type="transmembrane region" description="Helical" evidence="6">
    <location>
        <begin position="122"/>
        <end position="140"/>
    </location>
</feature>
<feature type="transmembrane region" description="Helical" evidence="6">
    <location>
        <begin position="330"/>
        <end position="350"/>
    </location>
</feature>
<evidence type="ECO:0000256" key="5">
    <source>
        <dbReference type="SAM" id="MobiDB-lite"/>
    </source>
</evidence>
<dbReference type="AlphaFoldDB" id="S7S0Z3"/>
<keyword evidence="4 6" id="KW-0472">Membrane</keyword>
<feature type="compositionally biased region" description="Basic and acidic residues" evidence="5">
    <location>
        <begin position="502"/>
        <end position="513"/>
    </location>
</feature>
<evidence type="ECO:0000256" key="1">
    <source>
        <dbReference type="ARBA" id="ARBA00004141"/>
    </source>
</evidence>
<keyword evidence="2 6" id="KW-0812">Transmembrane</keyword>
<dbReference type="GO" id="GO:0016020">
    <property type="term" value="C:membrane"/>
    <property type="evidence" value="ECO:0007669"/>
    <property type="project" value="UniProtKB-SubCell"/>
</dbReference>
<evidence type="ECO:0000259" key="7">
    <source>
        <dbReference type="PROSITE" id="PS50850"/>
    </source>
</evidence>
<evidence type="ECO:0000313" key="9">
    <source>
        <dbReference type="Proteomes" id="UP000030669"/>
    </source>
</evidence>
<gene>
    <name evidence="8" type="ORF">GLOTRDRAFT_124776</name>
</gene>
<dbReference type="InterPro" id="IPR005829">
    <property type="entry name" value="Sugar_transporter_CS"/>
</dbReference>
<organism evidence="8 9">
    <name type="scientific">Gloeophyllum trabeum (strain ATCC 11539 / FP-39264 / Madison 617)</name>
    <name type="common">Brown rot fungus</name>
    <dbReference type="NCBI Taxonomy" id="670483"/>
    <lineage>
        <taxon>Eukaryota</taxon>
        <taxon>Fungi</taxon>
        <taxon>Dikarya</taxon>
        <taxon>Basidiomycota</taxon>
        <taxon>Agaricomycotina</taxon>
        <taxon>Agaricomycetes</taxon>
        <taxon>Gloeophyllales</taxon>
        <taxon>Gloeophyllaceae</taxon>
        <taxon>Gloeophyllum</taxon>
    </lineage>
</organism>
<evidence type="ECO:0000256" key="4">
    <source>
        <dbReference type="ARBA" id="ARBA00023136"/>
    </source>
</evidence>
<feature type="transmembrane region" description="Helical" evidence="6">
    <location>
        <begin position="386"/>
        <end position="410"/>
    </location>
</feature>
<dbReference type="PROSITE" id="PS50850">
    <property type="entry name" value="MFS"/>
    <property type="match status" value="1"/>
</dbReference>
<feature type="transmembrane region" description="Helical" evidence="6">
    <location>
        <begin position="362"/>
        <end position="380"/>
    </location>
</feature>
<dbReference type="SUPFAM" id="SSF103473">
    <property type="entry name" value="MFS general substrate transporter"/>
    <property type="match status" value="1"/>
</dbReference>
<feature type="transmembrane region" description="Helical" evidence="6">
    <location>
        <begin position="422"/>
        <end position="446"/>
    </location>
</feature>
<dbReference type="HOGENOM" id="CLU_000960_27_0_1"/>
<dbReference type="PANTHER" id="PTHR42718:SF10">
    <property type="entry name" value="TRANSPORTER, PUTATIVE (AFU_ORTHOLOGUE AFUA_8G06760)-RELATED"/>
    <property type="match status" value="1"/>
</dbReference>
<sequence>MMSIAGSSGLLEPHERAVVATGQFSDHGGDRECILPIDSENNKSDSVFMTGWRAWCMILAISGSTLLNVYFGGAMTVAVPSIGSDLSFSQATLSWPIQAYNLSYGCLLLLTGRMADKYGRRTLFMVGASWFTLLSIPPIFCPEPVSLITVVGLLGVGASMMTSAGIGIIGGNLTGALKTRAMAVLAGGQSVGFILGILACAIFLGAAWISVPKDRVKYDREMDWMGAVLSSLGLVLLIFSLSQSQSVGWRTAYIPTLFSLSLIFLVLFAMWERRRESQGRAVLLPFSIFKQGNGRFGGVFAMIFLMWWGFNTVQYFVTLYFQDVQKLTPLHTSIAFIPEAISGMIVNALSGLVVEYVSGEKLNAFGAGSLVAACALLGVIDPHGSYWKNAFLVLTLLPIADTAFIVGNIFTTSAMDERSQALAGGLFSTATRISTAVGLALTSLVATSVSNNYAHAHDIDPVSPRALLEGYHAAGWLCLAAASVGLILNFWALRGVGVMGGRKGEQRKQERMEMSTLGGGK</sequence>
<dbReference type="InterPro" id="IPR020846">
    <property type="entry name" value="MFS_dom"/>
</dbReference>
<evidence type="ECO:0000256" key="6">
    <source>
        <dbReference type="SAM" id="Phobius"/>
    </source>
</evidence>
<feature type="transmembrane region" description="Helical" evidence="6">
    <location>
        <begin position="223"/>
        <end position="241"/>
    </location>
</feature>
<feature type="transmembrane region" description="Helical" evidence="6">
    <location>
        <begin position="253"/>
        <end position="271"/>
    </location>
</feature>
<feature type="region of interest" description="Disordered" evidence="5">
    <location>
        <begin position="502"/>
        <end position="521"/>
    </location>
</feature>
<feature type="transmembrane region" description="Helical" evidence="6">
    <location>
        <begin position="52"/>
        <end position="79"/>
    </location>
</feature>
<dbReference type="eggNOG" id="KOG0254">
    <property type="taxonomic scope" value="Eukaryota"/>
</dbReference>
<evidence type="ECO:0000256" key="3">
    <source>
        <dbReference type="ARBA" id="ARBA00022989"/>
    </source>
</evidence>
<dbReference type="InterPro" id="IPR011701">
    <property type="entry name" value="MFS"/>
</dbReference>
<feature type="transmembrane region" description="Helical" evidence="6">
    <location>
        <begin position="292"/>
        <end position="310"/>
    </location>
</feature>
<reference evidence="8 9" key="1">
    <citation type="journal article" date="2012" name="Science">
        <title>The Paleozoic origin of enzymatic lignin decomposition reconstructed from 31 fungal genomes.</title>
        <authorList>
            <person name="Floudas D."/>
            <person name="Binder M."/>
            <person name="Riley R."/>
            <person name="Barry K."/>
            <person name="Blanchette R.A."/>
            <person name="Henrissat B."/>
            <person name="Martinez A.T."/>
            <person name="Otillar R."/>
            <person name="Spatafora J.W."/>
            <person name="Yadav J.S."/>
            <person name="Aerts A."/>
            <person name="Benoit I."/>
            <person name="Boyd A."/>
            <person name="Carlson A."/>
            <person name="Copeland A."/>
            <person name="Coutinho P.M."/>
            <person name="de Vries R.P."/>
            <person name="Ferreira P."/>
            <person name="Findley K."/>
            <person name="Foster B."/>
            <person name="Gaskell J."/>
            <person name="Glotzer D."/>
            <person name="Gorecki P."/>
            <person name="Heitman J."/>
            <person name="Hesse C."/>
            <person name="Hori C."/>
            <person name="Igarashi K."/>
            <person name="Jurgens J.A."/>
            <person name="Kallen N."/>
            <person name="Kersten P."/>
            <person name="Kohler A."/>
            <person name="Kuees U."/>
            <person name="Kumar T.K.A."/>
            <person name="Kuo A."/>
            <person name="LaButti K."/>
            <person name="Larrondo L.F."/>
            <person name="Lindquist E."/>
            <person name="Ling A."/>
            <person name="Lombard V."/>
            <person name="Lucas S."/>
            <person name="Lundell T."/>
            <person name="Martin R."/>
            <person name="McLaughlin D.J."/>
            <person name="Morgenstern I."/>
            <person name="Morin E."/>
            <person name="Murat C."/>
            <person name="Nagy L.G."/>
            <person name="Nolan M."/>
            <person name="Ohm R.A."/>
            <person name="Patyshakuliyeva A."/>
            <person name="Rokas A."/>
            <person name="Ruiz-Duenas F.J."/>
            <person name="Sabat G."/>
            <person name="Salamov A."/>
            <person name="Samejima M."/>
            <person name="Schmutz J."/>
            <person name="Slot J.C."/>
            <person name="St John F."/>
            <person name="Stenlid J."/>
            <person name="Sun H."/>
            <person name="Sun S."/>
            <person name="Syed K."/>
            <person name="Tsang A."/>
            <person name="Wiebenga A."/>
            <person name="Young D."/>
            <person name="Pisabarro A."/>
            <person name="Eastwood D.C."/>
            <person name="Martin F."/>
            <person name="Cullen D."/>
            <person name="Grigoriev I.V."/>
            <person name="Hibbett D.S."/>
        </authorList>
    </citation>
    <scope>NUCLEOTIDE SEQUENCE [LARGE SCALE GENOMIC DNA]</scope>
    <source>
        <strain evidence="8 9">ATCC 11539</strain>
    </source>
</reference>
<feature type="transmembrane region" description="Helical" evidence="6">
    <location>
        <begin position="147"/>
        <end position="170"/>
    </location>
</feature>
<dbReference type="STRING" id="670483.S7S0Z3"/>
<evidence type="ECO:0000313" key="8">
    <source>
        <dbReference type="EMBL" id="EPQ61040.1"/>
    </source>
</evidence>
<dbReference type="PANTHER" id="PTHR42718">
    <property type="entry name" value="MAJOR FACILITATOR SUPERFAMILY MULTIDRUG TRANSPORTER MFSC"/>
    <property type="match status" value="1"/>
</dbReference>
<accession>S7S0Z3</accession>
<comment type="subcellular location">
    <subcellularLocation>
        <location evidence="1">Membrane</location>
        <topology evidence="1">Multi-pass membrane protein</topology>
    </subcellularLocation>
</comment>
<dbReference type="InterPro" id="IPR036259">
    <property type="entry name" value="MFS_trans_sf"/>
</dbReference>
<dbReference type="Pfam" id="PF07690">
    <property type="entry name" value="MFS_1"/>
    <property type="match status" value="1"/>
</dbReference>
<dbReference type="OMA" id="DLQWPLN"/>
<dbReference type="RefSeq" id="XP_007861302.1">
    <property type="nucleotide sequence ID" value="XM_007863111.1"/>
</dbReference>
<dbReference type="EMBL" id="KB469296">
    <property type="protein sequence ID" value="EPQ61040.1"/>
    <property type="molecule type" value="Genomic_DNA"/>
</dbReference>
<evidence type="ECO:0000256" key="2">
    <source>
        <dbReference type="ARBA" id="ARBA00022692"/>
    </source>
</evidence>
<feature type="domain" description="Major facilitator superfamily (MFS) profile" evidence="7">
    <location>
        <begin position="57"/>
        <end position="497"/>
    </location>
</feature>
<dbReference type="KEGG" id="gtr:GLOTRDRAFT_124776"/>
<dbReference type="Gene3D" id="1.20.1720.10">
    <property type="entry name" value="Multidrug resistance protein D"/>
    <property type="match status" value="1"/>
</dbReference>
<name>S7S0Z3_GLOTA</name>